<dbReference type="Gene3D" id="3.30.200.20">
    <property type="entry name" value="Phosphorylase Kinase, domain 1"/>
    <property type="match status" value="1"/>
</dbReference>
<dbReference type="PANTHER" id="PTHR43671:SF13">
    <property type="entry name" value="SERINE_THREONINE-PROTEIN KINASE NEK2"/>
    <property type="match status" value="1"/>
</dbReference>
<proteinExistence type="predicted"/>
<evidence type="ECO:0000313" key="8">
    <source>
        <dbReference type="Proteomes" id="UP000824169"/>
    </source>
</evidence>
<dbReference type="PROSITE" id="PS00108">
    <property type="entry name" value="PROTEIN_KINASE_ST"/>
    <property type="match status" value="1"/>
</dbReference>
<evidence type="ECO:0000256" key="3">
    <source>
        <dbReference type="ARBA" id="ARBA00022741"/>
    </source>
</evidence>
<gene>
    <name evidence="7" type="ORF">IAB71_04610</name>
</gene>
<reference evidence="7" key="1">
    <citation type="submission" date="2020-10" db="EMBL/GenBank/DDBJ databases">
        <authorList>
            <person name="Gilroy R."/>
        </authorList>
    </citation>
    <scope>NUCLEOTIDE SEQUENCE</scope>
    <source>
        <strain evidence="7">CHK188-20938</strain>
    </source>
</reference>
<dbReference type="PROSITE" id="PS50011">
    <property type="entry name" value="PROTEIN_KINASE_DOM"/>
    <property type="match status" value="1"/>
</dbReference>
<dbReference type="InterPro" id="IPR008271">
    <property type="entry name" value="Ser/Thr_kinase_AS"/>
</dbReference>
<keyword evidence="3" id="KW-0547">Nucleotide-binding</keyword>
<dbReference type="CDD" id="cd14014">
    <property type="entry name" value="STKc_PknB_like"/>
    <property type="match status" value="1"/>
</dbReference>
<dbReference type="AlphaFoldDB" id="A0A9D1T9R5"/>
<evidence type="ECO:0000256" key="5">
    <source>
        <dbReference type="ARBA" id="ARBA00022840"/>
    </source>
</evidence>
<name>A0A9D1T9R5_9FIRM</name>
<sequence>MEKGRIIGGKYRILERIGRGGCAAVYLAEDLRLGTKRAVKYTERPGNAGGGFREGEILKNLNHPAFPGVIDRWEDEQGIFLVMEYIKGKNLETWLKSHGPFDAGRIWKWAGELCDALQYLHGQEPPVLYRDLKPSNLILDGEGRLRLVDFGIAERENDCPSLAGSRNYAAPEQLQPGNRQDARTDLYALGITLYRLATGRFPQKNRKKRRMGNLSPGLARILRKCMEEEPGRRFSSCKALERALRTCREGKEERKEQRIKRRRILLTAAAAGIALGAGLRGARAEEKQYQAYLREAEGPGSAKSRTEACIKAVGLRRDAPEGYRLLLEIFREDGSFTAEEEEIFLQAAGQLTPEFKRSSTYRGLAYQAGRLYWYYYSYGQTAGEENGLIRMRAAAPWFREASGGPEEWADSAKRYAQIGYFFQELQLQVREGTEQKNIRELWEQLQELEAQSREEVGAERLELLRLCFRTVRIWQTALKLEGISREEQELFLDRLWEAAEKLEPGSSRERQMLEEISRERKIAAGGG</sequence>
<dbReference type="Gene3D" id="1.10.510.10">
    <property type="entry name" value="Transferase(Phosphotransferase) domain 1"/>
    <property type="match status" value="1"/>
</dbReference>
<keyword evidence="4 7" id="KW-0418">Kinase</keyword>
<dbReference type="InterPro" id="IPR000719">
    <property type="entry name" value="Prot_kinase_dom"/>
</dbReference>
<dbReference type="EMBL" id="DVOO01000013">
    <property type="protein sequence ID" value="HIV25059.1"/>
    <property type="molecule type" value="Genomic_DNA"/>
</dbReference>
<dbReference type="EC" id="2.7.11.1" evidence="1"/>
<dbReference type="Proteomes" id="UP000824169">
    <property type="component" value="Unassembled WGS sequence"/>
</dbReference>
<accession>A0A9D1T9R5</accession>
<evidence type="ECO:0000256" key="1">
    <source>
        <dbReference type="ARBA" id="ARBA00012513"/>
    </source>
</evidence>
<evidence type="ECO:0000313" key="7">
    <source>
        <dbReference type="EMBL" id="HIV25059.1"/>
    </source>
</evidence>
<dbReference type="Pfam" id="PF00069">
    <property type="entry name" value="Pkinase"/>
    <property type="match status" value="1"/>
</dbReference>
<dbReference type="SUPFAM" id="SSF56112">
    <property type="entry name" value="Protein kinase-like (PK-like)"/>
    <property type="match status" value="1"/>
</dbReference>
<dbReference type="InterPro" id="IPR050660">
    <property type="entry name" value="NEK_Ser/Thr_kinase"/>
</dbReference>
<evidence type="ECO:0000256" key="4">
    <source>
        <dbReference type="ARBA" id="ARBA00022777"/>
    </source>
</evidence>
<organism evidence="7 8">
    <name type="scientific">Candidatus Scatomonas pullistercoris</name>
    <dbReference type="NCBI Taxonomy" id="2840920"/>
    <lineage>
        <taxon>Bacteria</taxon>
        <taxon>Bacillati</taxon>
        <taxon>Bacillota</taxon>
        <taxon>Clostridia</taxon>
        <taxon>Lachnospirales</taxon>
        <taxon>Lachnospiraceae</taxon>
        <taxon>Lachnospiraceae incertae sedis</taxon>
        <taxon>Candidatus Scatomonas</taxon>
    </lineage>
</organism>
<dbReference type="PANTHER" id="PTHR43671">
    <property type="entry name" value="SERINE/THREONINE-PROTEIN KINASE NEK"/>
    <property type="match status" value="1"/>
</dbReference>
<evidence type="ECO:0000256" key="2">
    <source>
        <dbReference type="ARBA" id="ARBA00022679"/>
    </source>
</evidence>
<dbReference type="GO" id="GO:0005524">
    <property type="term" value="F:ATP binding"/>
    <property type="evidence" value="ECO:0007669"/>
    <property type="project" value="UniProtKB-KW"/>
</dbReference>
<keyword evidence="2" id="KW-0808">Transferase</keyword>
<dbReference type="InterPro" id="IPR011009">
    <property type="entry name" value="Kinase-like_dom_sf"/>
</dbReference>
<keyword evidence="7" id="KW-0723">Serine/threonine-protein kinase</keyword>
<dbReference type="GO" id="GO:0004674">
    <property type="term" value="F:protein serine/threonine kinase activity"/>
    <property type="evidence" value="ECO:0007669"/>
    <property type="project" value="UniProtKB-KW"/>
</dbReference>
<dbReference type="SMART" id="SM00220">
    <property type="entry name" value="S_TKc"/>
    <property type="match status" value="1"/>
</dbReference>
<keyword evidence="5" id="KW-0067">ATP-binding</keyword>
<evidence type="ECO:0000259" key="6">
    <source>
        <dbReference type="PROSITE" id="PS50011"/>
    </source>
</evidence>
<reference evidence="7" key="2">
    <citation type="journal article" date="2021" name="PeerJ">
        <title>Extensive microbial diversity within the chicken gut microbiome revealed by metagenomics and culture.</title>
        <authorList>
            <person name="Gilroy R."/>
            <person name="Ravi A."/>
            <person name="Getino M."/>
            <person name="Pursley I."/>
            <person name="Horton D.L."/>
            <person name="Alikhan N.F."/>
            <person name="Baker D."/>
            <person name="Gharbi K."/>
            <person name="Hall N."/>
            <person name="Watson M."/>
            <person name="Adriaenssens E.M."/>
            <person name="Foster-Nyarko E."/>
            <person name="Jarju S."/>
            <person name="Secka A."/>
            <person name="Antonio M."/>
            <person name="Oren A."/>
            <person name="Chaudhuri R.R."/>
            <person name="La Ragione R."/>
            <person name="Hildebrand F."/>
            <person name="Pallen M.J."/>
        </authorList>
    </citation>
    <scope>NUCLEOTIDE SEQUENCE</scope>
    <source>
        <strain evidence="7">CHK188-20938</strain>
    </source>
</reference>
<feature type="domain" description="Protein kinase" evidence="6">
    <location>
        <begin position="11"/>
        <end position="245"/>
    </location>
</feature>
<protein>
    <recommendedName>
        <fullName evidence="1">non-specific serine/threonine protein kinase</fullName>
        <ecNumber evidence="1">2.7.11.1</ecNumber>
    </recommendedName>
</protein>
<comment type="caution">
    <text evidence="7">The sequence shown here is derived from an EMBL/GenBank/DDBJ whole genome shotgun (WGS) entry which is preliminary data.</text>
</comment>